<evidence type="ECO:0000256" key="3">
    <source>
        <dbReference type="ARBA" id="ARBA00022676"/>
    </source>
</evidence>
<dbReference type="Pfam" id="PF00535">
    <property type="entry name" value="Glycos_transf_2"/>
    <property type="match status" value="1"/>
</dbReference>
<evidence type="ECO:0000256" key="6">
    <source>
        <dbReference type="ARBA" id="ARBA00037281"/>
    </source>
</evidence>
<dbReference type="CDD" id="cd00761">
    <property type="entry name" value="Glyco_tranf_GTA_type"/>
    <property type="match status" value="1"/>
</dbReference>
<keyword evidence="5" id="KW-0472">Membrane</keyword>
<accession>A0A1G9LJ89</accession>
<dbReference type="STRING" id="38302.SAMN04488535_0183"/>
<name>A0A1G9LJ89_9CORY</name>
<sequence length="250" mass="27326">MLRQPQPTIGLVVPCLNDAALLARCLDSFTSQTRPFDRVIVVDNGSTDESADVARSAGATVVAEARRGITWAARAGYDEAAALGLDLIVRTDADAWADPTYTARLLQAWDQARAPRKEVVGITGSARFDIPGWRGRIASRAYLGAYRLSVGAALGHPPFFGTNCSLTTSWWCDIRGALDPADTESHDDIQLSFAVRPHETVVFRPELAVGMDPRALYGARQLARRFARGTHSMRRGFAVSPPHRRLVERV</sequence>
<evidence type="ECO:0000256" key="1">
    <source>
        <dbReference type="ARBA" id="ARBA00004236"/>
    </source>
</evidence>
<gene>
    <name evidence="11" type="ORF">SAMN04488535_0183</name>
</gene>
<reference evidence="12" key="1">
    <citation type="submission" date="2016-10" db="EMBL/GenBank/DDBJ databases">
        <authorList>
            <person name="Varghese N."/>
            <person name="Submissions S."/>
        </authorList>
    </citation>
    <scope>NUCLEOTIDE SEQUENCE [LARGE SCALE GENOMIC DNA]</scope>
    <source>
        <strain evidence="12">DSM 20632</strain>
    </source>
</reference>
<evidence type="ECO:0000256" key="8">
    <source>
        <dbReference type="ARBA" id="ARBA00038120"/>
    </source>
</evidence>
<dbReference type="OrthoDB" id="9802632at2"/>
<keyword evidence="3" id="KW-0328">Glycosyltransferase</keyword>
<comment type="function">
    <text evidence="6">Catalyzes the glycosylation of 4,4'-diaponeurosporenoate, i.e. the esterification of glucose at the C1'' position with the carboxyl group of 4,4'-diaponeurosporenic acid, to form glycosyl-4,4'-diaponeurosporenoate. This is a step in the biosynthesis of staphyloxanthin, an orange pigment present in most staphylococci strains.</text>
</comment>
<dbReference type="PANTHER" id="PTHR43646:SF2">
    <property type="entry name" value="GLYCOSYLTRANSFERASE 2-LIKE DOMAIN-CONTAINING PROTEIN"/>
    <property type="match status" value="1"/>
</dbReference>
<dbReference type="Gene3D" id="3.90.550.10">
    <property type="entry name" value="Spore Coat Polysaccharide Biosynthesis Protein SpsA, Chain A"/>
    <property type="match status" value="1"/>
</dbReference>
<evidence type="ECO:0000256" key="9">
    <source>
        <dbReference type="ARBA" id="ARBA00040345"/>
    </source>
</evidence>
<evidence type="ECO:0000256" key="5">
    <source>
        <dbReference type="ARBA" id="ARBA00023136"/>
    </source>
</evidence>
<evidence type="ECO:0000256" key="2">
    <source>
        <dbReference type="ARBA" id="ARBA00022475"/>
    </source>
</evidence>
<dbReference type="GO" id="GO:0016757">
    <property type="term" value="F:glycosyltransferase activity"/>
    <property type="evidence" value="ECO:0007669"/>
    <property type="project" value="UniProtKB-KW"/>
</dbReference>
<dbReference type="RefSeq" id="WP_092147537.1">
    <property type="nucleotide sequence ID" value="NZ_LT629700.1"/>
</dbReference>
<feature type="domain" description="Glycosyltransferase 2-like" evidence="10">
    <location>
        <begin position="12"/>
        <end position="113"/>
    </location>
</feature>
<dbReference type="EMBL" id="LT629700">
    <property type="protein sequence ID" value="SDL61960.1"/>
    <property type="molecule type" value="Genomic_DNA"/>
</dbReference>
<evidence type="ECO:0000313" key="11">
    <source>
        <dbReference type="EMBL" id="SDL61960.1"/>
    </source>
</evidence>
<evidence type="ECO:0000256" key="7">
    <source>
        <dbReference type="ARBA" id="ARBA00037904"/>
    </source>
</evidence>
<dbReference type="AlphaFoldDB" id="A0A1G9LJ89"/>
<dbReference type="PANTHER" id="PTHR43646">
    <property type="entry name" value="GLYCOSYLTRANSFERASE"/>
    <property type="match status" value="1"/>
</dbReference>
<proteinExistence type="inferred from homology"/>
<evidence type="ECO:0000256" key="4">
    <source>
        <dbReference type="ARBA" id="ARBA00022679"/>
    </source>
</evidence>
<keyword evidence="4 11" id="KW-0808">Transferase</keyword>
<keyword evidence="2" id="KW-1003">Cell membrane</keyword>
<dbReference type="Proteomes" id="UP000199350">
    <property type="component" value="Chromosome I"/>
</dbReference>
<protein>
    <recommendedName>
        <fullName evidence="9">4,4'-diaponeurosporenoate glycosyltransferase</fullName>
    </recommendedName>
</protein>
<dbReference type="GO" id="GO:0005886">
    <property type="term" value="C:plasma membrane"/>
    <property type="evidence" value="ECO:0007669"/>
    <property type="project" value="UniProtKB-SubCell"/>
</dbReference>
<keyword evidence="12" id="KW-1185">Reference proteome</keyword>
<organism evidence="11 12">
    <name type="scientific">Corynebacterium mycetoides</name>
    <dbReference type="NCBI Taxonomy" id="38302"/>
    <lineage>
        <taxon>Bacteria</taxon>
        <taxon>Bacillati</taxon>
        <taxon>Actinomycetota</taxon>
        <taxon>Actinomycetes</taxon>
        <taxon>Mycobacteriales</taxon>
        <taxon>Corynebacteriaceae</taxon>
        <taxon>Corynebacterium</taxon>
    </lineage>
</organism>
<dbReference type="SUPFAM" id="SSF53448">
    <property type="entry name" value="Nucleotide-diphospho-sugar transferases"/>
    <property type="match status" value="1"/>
</dbReference>
<dbReference type="InterPro" id="IPR029044">
    <property type="entry name" value="Nucleotide-diphossugar_trans"/>
</dbReference>
<dbReference type="InterPro" id="IPR001173">
    <property type="entry name" value="Glyco_trans_2-like"/>
</dbReference>
<comment type="pathway">
    <text evidence="7">Carotenoid biosynthesis; staphyloxanthin biosynthesis; staphyloxanthin from farnesyl diphosphate: step 4/5.</text>
</comment>
<comment type="subcellular location">
    <subcellularLocation>
        <location evidence="1">Cell membrane</location>
    </subcellularLocation>
</comment>
<comment type="similarity">
    <text evidence="8">Belongs to the glycosyltransferase 2 family. CrtQ subfamily.</text>
</comment>
<evidence type="ECO:0000259" key="10">
    <source>
        <dbReference type="Pfam" id="PF00535"/>
    </source>
</evidence>
<evidence type="ECO:0000313" key="12">
    <source>
        <dbReference type="Proteomes" id="UP000199350"/>
    </source>
</evidence>